<dbReference type="STRING" id="225848.Sps_03385"/>
<name>A0A1S6HSM5_9GAMM</name>
<dbReference type="InterPro" id="IPR010261">
    <property type="entry name" value="Tir_chaperone"/>
</dbReference>
<evidence type="ECO:0000313" key="1">
    <source>
        <dbReference type="EMBL" id="AQS38515.1"/>
    </source>
</evidence>
<dbReference type="GO" id="GO:0030254">
    <property type="term" value="P:protein secretion by the type III secretion system"/>
    <property type="evidence" value="ECO:0007669"/>
    <property type="project" value="InterPro"/>
</dbReference>
<evidence type="ECO:0000313" key="2">
    <source>
        <dbReference type="Proteomes" id="UP000189545"/>
    </source>
</evidence>
<dbReference type="Proteomes" id="UP000189545">
    <property type="component" value="Chromosome"/>
</dbReference>
<gene>
    <name evidence="1" type="ORF">Sps_03385</name>
</gene>
<reference evidence="1 2" key="1">
    <citation type="submission" date="2016-03" db="EMBL/GenBank/DDBJ databases">
        <title>Complete genome sequence of Shewanella psychrophila WP2, a deep sea bacterium isolated from west Pacific sediment.</title>
        <authorList>
            <person name="Xu G."/>
            <person name="Jian H."/>
        </authorList>
    </citation>
    <scope>NUCLEOTIDE SEQUENCE [LARGE SCALE GENOMIC DNA]</scope>
    <source>
        <strain evidence="1 2">WP2</strain>
    </source>
</reference>
<dbReference type="OrthoDB" id="6400705at2"/>
<accession>A0A1S6HSM5</accession>
<sequence length="142" mass="16119">MDSKIEEWLKDINPDFSINDGVCNIIQKDLNIEFSLYFVSENHQLTVIGPFHNINDGHFKVLLERALIDNANAKKMEGCWISLIDNNLVLSHSRDMSSLDQIGFTNLMNHFASKIDLLKKDYSSQNQVGETINLHTLIGTLA</sequence>
<proteinExistence type="predicted"/>
<keyword evidence="2" id="KW-1185">Reference proteome</keyword>
<dbReference type="Pfam" id="PF05932">
    <property type="entry name" value="CesT"/>
    <property type="match status" value="1"/>
</dbReference>
<dbReference type="KEGG" id="spsw:Sps_03385"/>
<dbReference type="AlphaFoldDB" id="A0A1S6HSM5"/>
<dbReference type="EMBL" id="CP014782">
    <property type="protein sequence ID" value="AQS38515.1"/>
    <property type="molecule type" value="Genomic_DNA"/>
</dbReference>
<dbReference type="Gene3D" id="3.30.1460.10">
    <property type="match status" value="1"/>
</dbReference>
<organism evidence="1 2">
    <name type="scientific">Shewanella psychrophila</name>
    <dbReference type="NCBI Taxonomy" id="225848"/>
    <lineage>
        <taxon>Bacteria</taxon>
        <taxon>Pseudomonadati</taxon>
        <taxon>Pseudomonadota</taxon>
        <taxon>Gammaproteobacteria</taxon>
        <taxon>Alteromonadales</taxon>
        <taxon>Shewanellaceae</taxon>
        <taxon>Shewanella</taxon>
    </lineage>
</organism>
<dbReference type="RefSeq" id="WP_077753548.1">
    <property type="nucleotide sequence ID" value="NZ_CP014782.1"/>
</dbReference>
<protein>
    <submittedName>
        <fullName evidence="1">Tir chaperone protein (CesT) family</fullName>
    </submittedName>
</protein>